<dbReference type="AlphaFoldDB" id="A0A395HM01"/>
<evidence type="ECO:0000313" key="3">
    <source>
        <dbReference type="Proteomes" id="UP000248961"/>
    </source>
</evidence>
<feature type="chain" id="PRO_5017314926" description="AA1-like domain-containing protein" evidence="1">
    <location>
        <begin position="22"/>
        <end position="163"/>
    </location>
</feature>
<accession>A0A395HM01</accession>
<keyword evidence="3" id="KW-1185">Reference proteome</keyword>
<organism evidence="2 3">
    <name type="scientific">Aspergillus homomorphus (strain CBS 101889)</name>
    <dbReference type="NCBI Taxonomy" id="1450537"/>
    <lineage>
        <taxon>Eukaryota</taxon>
        <taxon>Fungi</taxon>
        <taxon>Dikarya</taxon>
        <taxon>Ascomycota</taxon>
        <taxon>Pezizomycotina</taxon>
        <taxon>Eurotiomycetes</taxon>
        <taxon>Eurotiomycetidae</taxon>
        <taxon>Eurotiales</taxon>
        <taxon>Aspergillaceae</taxon>
        <taxon>Aspergillus</taxon>
        <taxon>Aspergillus subgen. Circumdati</taxon>
    </lineage>
</organism>
<gene>
    <name evidence="2" type="ORF">BO97DRAFT_408471</name>
</gene>
<dbReference type="OrthoDB" id="4476971at2759"/>
<reference evidence="2 3" key="1">
    <citation type="submission" date="2018-02" db="EMBL/GenBank/DDBJ databases">
        <title>The genomes of Aspergillus section Nigri reveals drivers in fungal speciation.</title>
        <authorList>
            <consortium name="DOE Joint Genome Institute"/>
            <person name="Vesth T.C."/>
            <person name="Nybo J."/>
            <person name="Theobald S."/>
            <person name="Brandl J."/>
            <person name="Frisvad J.C."/>
            <person name="Nielsen K.F."/>
            <person name="Lyhne E.K."/>
            <person name="Kogle M.E."/>
            <person name="Kuo A."/>
            <person name="Riley R."/>
            <person name="Clum A."/>
            <person name="Nolan M."/>
            <person name="Lipzen A."/>
            <person name="Salamov A."/>
            <person name="Henrissat B."/>
            <person name="Wiebenga A."/>
            <person name="De vries R.P."/>
            <person name="Grigoriev I.V."/>
            <person name="Mortensen U.H."/>
            <person name="Andersen M.R."/>
            <person name="Baker S.E."/>
        </authorList>
    </citation>
    <scope>NUCLEOTIDE SEQUENCE [LARGE SCALE GENOMIC DNA]</scope>
    <source>
        <strain evidence="2 3">CBS 101889</strain>
    </source>
</reference>
<proteinExistence type="predicted"/>
<dbReference type="RefSeq" id="XP_025547409.1">
    <property type="nucleotide sequence ID" value="XM_025695875.1"/>
</dbReference>
<evidence type="ECO:0000313" key="2">
    <source>
        <dbReference type="EMBL" id="RAL08255.1"/>
    </source>
</evidence>
<keyword evidence="1" id="KW-0732">Signal</keyword>
<dbReference type="Proteomes" id="UP000248961">
    <property type="component" value="Unassembled WGS sequence"/>
</dbReference>
<evidence type="ECO:0008006" key="4">
    <source>
        <dbReference type="Google" id="ProtNLM"/>
    </source>
</evidence>
<name>A0A395HM01_ASPHC</name>
<protein>
    <recommendedName>
        <fullName evidence="4">AA1-like domain-containing protein</fullName>
    </recommendedName>
</protein>
<evidence type="ECO:0000256" key="1">
    <source>
        <dbReference type="SAM" id="SignalP"/>
    </source>
</evidence>
<feature type="signal peptide" evidence="1">
    <location>
        <begin position="1"/>
        <end position="21"/>
    </location>
</feature>
<dbReference type="EMBL" id="KZ824317">
    <property type="protein sequence ID" value="RAL08255.1"/>
    <property type="molecule type" value="Genomic_DNA"/>
</dbReference>
<dbReference type="GeneID" id="37200164"/>
<sequence>MQLTALLSTLLVATTTTLTTAFPTTLHHRQDQQTLRPLQISDLTARTLSDLDFGLFNMTLYDPNTDSAPTICNVNWHPTKPVPTSTTVKCYNNAYEVSFPAGLGSHIDRFTLRVQTTNTSSVQERGEVRLDASIEDTKWVCRNRTTEYIKQQCAYSGVLEIEI</sequence>
<dbReference type="VEuPathDB" id="FungiDB:BO97DRAFT_408471"/>